<dbReference type="Pfam" id="PF12706">
    <property type="entry name" value="Lactamase_B_2"/>
    <property type="match status" value="1"/>
</dbReference>
<dbReference type="NCBIfam" id="NF000806">
    <property type="entry name" value="PRK00055.2-4"/>
    <property type="match status" value="1"/>
</dbReference>
<dbReference type="KEGG" id="atq:GH723_03975"/>
<dbReference type="InterPro" id="IPR036866">
    <property type="entry name" value="RibonucZ/Hydroxyglut_hydro"/>
</dbReference>
<dbReference type="InterPro" id="IPR044094">
    <property type="entry name" value="AtsA-like_MBL-fold"/>
</dbReference>
<evidence type="ECO:0000259" key="3">
    <source>
        <dbReference type="SMART" id="SM00849"/>
    </source>
</evidence>
<dbReference type="InterPro" id="IPR001279">
    <property type="entry name" value="Metallo-B-lactamas"/>
</dbReference>
<keyword evidence="1" id="KW-0540">Nuclease</keyword>
<keyword evidence="2 4" id="KW-0378">Hydrolase</keyword>
<dbReference type="CDD" id="cd07719">
    <property type="entry name" value="arylsulfatase_AtsA-like_MBL-fold"/>
    <property type="match status" value="1"/>
</dbReference>
<reference evidence="4 5" key="1">
    <citation type="submission" date="2019-11" db="EMBL/GenBank/DDBJ databases">
        <authorList>
            <person name="He Y."/>
        </authorList>
    </citation>
    <scope>NUCLEOTIDE SEQUENCE [LARGE SCALE GENOMIC DNA]</scope>
    <source>
        <strain evidence="4 5">SCSIO 58843</strain>
    </source>
</reference>
<keyword evidence="1" id="KW-0255">Endonuclease</keyword>
<proteinExistence type="predicted"/>
<dbReference type="RefSeq" id="WP_153758430.1">
    <property type="nucleotide sequence ID" value="NZ_CP045851.1"/>
</dbReference>
<dbReference type="AlphaFoldDB" id="A0A5Q2RFB2"/>
<evidence type="ECO:0000256" key="2">
    <source>
        <dbReference type="ARBA" id="ARBA00022801"/>
    </source>
</evidence>
<evidence type="ECO:0000256" key="1">
    <source>
        <dbReference type="ARBA" id="ARBA00022759"/>
    </source>
</evidence>
<dbReference type="GO" id="GO:0042781">
    <property type="term" value="F:3'-tRNA processing endoribonuclease activity"/>
    <property type="evidence" value="ECO:0007669"/>
    <property type="project" value="UniProtKB-EC"/>
</dbReference>
<evidence type="ECO:0000313" key="4">
    <source>
        <dbReference type="EMBL" id="QGG94324.1"/>
    </source>
</evidence>
<dbReference type="SMART" id="SM00849">
    <property type="entry name" value="Lactamase_B"/>
    <property type="match status" value="1"/>
</dbReference>
<dbReference type="Proteomes" id="UP000334019">
    <property type="component" value="Chromosome"/>
</dbReference>
<dbReference type="SUPFAM" id="SSF56281">
    <property type="entry name" value="Metallo-hydrolase/oxidoreductase"/>
    <property type="match status" value="1"/>
</dbReference>
<dbReference type="EC" id="3.1.26.11" evidence="4"/>
<protein>
    <submittedName>
        <fullName evidence="4">Ribonuclease Z</fullName>
        <ecNumber evidence="4">3.1.26.11</ecNumber>
    </submittedName>
</protein>
<dbReference type="Gene3D" id="3.60.15.10">
    <property type="entry name" value="Ribonuclease Z/Hydroxyacylglutathione hydrolase-like"/>
    <property type="match status" value="1"/>
</dbReference>
<sequence>MSIEVTLLGTGSPLPSPDRAGPSTLVRTGDATLLVDCGRGVVMRLAGAGVLPIGLSAVLLTHLHSDHITDLNDVITTQWVMSTAPTPLPVIGPPGTGEVVDAVLAMLSRDLGYRHAHHDDLQYPPSLEVTEVRPGDELTLAATTISVHRTDHRPVEPTVGYRIEHDETVAALAGDSVPCPELDVLCAGADLYVQTVIRDDLVALIPSERLHDICDYHSTVEQAAQTAARARVRTLVLTHYVPAPAPGTEDEWRALAAAHFDGEVVIGPDLTSVMAGPRP</sequence>
<gene>
    <name evidence="4" type="ORF">GH723_03975</name>
</gene>
<dbReference type="EMBL" id="CP045851">
    <property type="protein sequence ID" value="QGG94324.1"/>
    <property type="molecule type" value="Genomic_DNA"/>
</dbReference>
<dbReference type="PANTHER" id="PTHR46018">
    <property type="entry name" value="ZINC PHOSPHODIESTERASE ELAC PROTEIN 1"/>
    <property type="match status" value="1"/>
</dbReference>
<keyword evidence="5" id="KW-1185">Reference proteome</keyword>
<evidence type="ECO:0000313" key="5">
    <source>
        <dbReference type="Proteomes" id="UP000334019"/>
    </source>
</evidence>
<organism evidence="4 5">
    <name type="scientific">Actinomarinicola tropica</name>
    <dbReference type="NCBI Taxonomy" id="2789776"/>
    <lineage>
        <taxon>Bacteria</taxon>
        <taxon>Bacillati</taxon>
        <taxon>Actinomycetota</taxon>
        <taxon>Acidimicrobiia</taxon>
        <taxon>Acidimicrobiales</taxon>
        <taxon>Iamiaceae</taxon>
        <taxon>Actinomarinicola</taxon>
    </lineage>
</organism>
<feature type="domain" description="Metallo-beta-lactamase" evidence="3">
    <location>
        <begin position="20"/>
        <end position="217"/>
    </location>
</feature>
<dbReference type="PANTHER" id="PTHR46018:SF2">
    <property type="entry name" value="ZINC PHOSPHODIESTERASE ELAC PROTEIN 1"/>
    <property type="match status" value="1"/>
</dbReference>
<name>A0A5Q2RFB2_9ACTN</name>
<accession>A0A5Q2RFB2</accession>